<dbReference type="RefSeq" id="WP_077587734.1">
    <property type="nucleotide sequence ID" value="NZ_CP019640.1"/>
</dbReference>
<evidence type="ECO:0000313" key="9">
    <source>
        <dbReference type="Proteomes" id="UP000188184"/>
    </source>
</evidence>
<name>A0A1Q2KUP1_9BACL</name>
<protein>
    <submittedName>
        <fullName evidence="8">Molecular chaperone DnaK</fullName>
    </submittedName>
</protein>
<dbReference type="Gene3D" id="1.20.120.910">
    <property type="entry name" value="DksA, coiled-coil domain"/>
    <property type="match status" value="1"/>
</dbReference>
<dbReference type="InterPro" id="IPR000962">
    <property type="entry name" value="Znf_DskA_TraR"/>
</dbReference>
<sequence>MTDAQLKEFKERLENNLKDLEERIQHREEFNTNELSQYDNHPGDNATQLFDKERGLAITEFKQEEIDDTRAALQAIEDGTYGKCAVCGREIQYDRLDILPTALTCIDHADQQPDMNTRPGEEDIMEPMTDQPVEKEDDRLRDFNNSFEEVEDFGSSDTPQDQPNEDQENFYDDNDTNRDQ</sequence>
<evidence type="ECO:0000256" key="1">
    <source>
        <dbReference type="ARBA" id="ARBA00022723"/>
    </source>
</evidence>
<evidence type="ECO:0000256" key="5">
    <source>
        <dbReference type="SAM" id="Coils"/>
    </source>
</evidence>
<evidence type="ECO:0000313" key="8">
    <source>
        <dbReference type="EMBL" id="AQQ51863.1"/>
    </source>
</evidence>
<gene>
    <name evidence="8" type="ORF">B0X71_01165</name>
</gene>
<feature type="region of interest" description="Disordered" evidence="6">
    <location>
        <begin position="110"/>
        <end position="180"/>
    </location>
</feature>
<reference evidence="8 9" key="1">
    <citation type="submission" date="2017-02" db="EMBL/GenBank/DDBJ databases">
        <title>The complete genomic sequence of a novel cold adapted crude oil-degrading bacterium Planococcus qaidamina Y42.</title>
        <authorList>
            <person name="Yang R."/>
        </authorList>
    </citation>
    <scope>NUCLEOTIDE SEQUENCE [LARGE SCALE GENOMIC DNA]</scope>
    <source>
        <strain evidence="8 9">Y42</strain>
    </source>
</reference>
<dbReference type="InterPro" id="IPR014240">
    <property type="entry name" value="YteA"/>
</dbReference>
<keyword evidence="9" id="KW-1185">Reference proteome</keyword>
<dbReference type="SUPFAM" id="SSF57716">
    <property type="entry name" value="Glucocorticoid receptor-like (DNA-binding domain)"/>
    <property type="match status" value="1"/>
</dbReference>
<evidence type="ECO:0000256" key="6">
    <source>
        <dbReference type="SAM" id="MobiDB-lite"/>
    </source>
</evidence>
<organism evidence="8 9">
    <name type="scientific">Planococcus lenghuensis</name>
    <dbReference type="NCBI Taxonomy" id="2213202"/>
    <lineage>
        <taxon>Bacteria</taxon>
        <taxon>Bacillati</taxon>
        <taxon>Bacillota</taxon>
        <taxon>Bacilli</taxon>
        <taxon>Bacillales</taxon>
        <taxon>Caryophanaceae</taxon>
        <taxon>Planococcus</taxon>
    </lineage>
</organism>
<evidence type="ECO:0000256" key="3">
    <source>
        <dbReference type="ARBA" id="ARBA00022833"/>
    </source>
</evidence>
<evidence type="ECO:0000256" key="4">
    <source>
        <dbReference type="PROSITE-ProRule" id="PRU00510"/>
    </source>
</evidence>
<keyword evidence="2" id="KW-0863">Zinc-finger</keyword>
<evidence type="ECO:0000256" key="2">
    <source>
        <dbReference type="ARBA" id="ARBA00022771"/>
    </source>
</evidence>
<accession>A0A1Q2KUP1</accession>
<feature type="domain" description="Zinc finger DksA/TraR C4-type" evidence="7">
    <location>
        <begin position="79"/>
        <end position="107"/>
    </location>
</feature>
<dbReference type="SUPFAM" id="SSF109635">
    <property type="entry name" value="DnaK suppressor protein DksA, alpha-hairpin domain"/>
    <property type="match status" value="1"/>
</dbReference>
<dbReference type="PANTHER" id="PTHR33823:SF4">
    <property type="entry name" value="GENERAL STRESS PROTEIN 16O"/>
    <property type="match status" value="1"/>
</dbReference>
<evidence type="ECO:0000259" key="7">
    <source>
        <dbReference type="Pfam" id="PF01258"/>
    </source>
</evidence>
<keyword evidence="3" id="KW-0862">Zinc</keyword>
<dbReference type="PANTHER" id="PTHR33823">
    <property type="entry name" value="RNA POLYMERASE-BINDING TRANSCRIPTION FACTOR DKSA-RELATED"/>
    <property type="match status" value="1"/>
</dbReference>
<dbReference type="InterPro" id="IPR037187">
    <property type="entry name" value="DnaK_N"/>
</dbReference>
<dbReference type="EMBL" id="CP019640">
    <property type="protein sequence ID" value="AQQ51863.1"/>
    <property type="molecule type" value="Genomic_DNA"/>
</dbReference>
<feature type="coiled-coil region" evidence="5">
    <location>
        <begin position="3"/>
        <end position="30"/>
    </location>
</feature>
<keyword evidence="5" id="KW-0175">Coiled coil</keyword>
<proteinExistence type="predicted"/>
<feature type="zinc finger region" description="dksA C4-type" evidence="4">
    <location>
        <begin position="84"/>
        <end position="108"/>
    </location>
</feature>
<dbReference type="GO" id="GO:0008270">
    <property type="term" value="F:zinc ion binding"/>
    <property type="evidence" value="ECO:0007669"/>
    <property type="project" value="UniProtKB-KW"/>
</dbReference>
<dbReference type="PROSITE" id="PS51128">
    <property type="entry name" value="ZF_DKSA_2"/>
    <property type="match status" value="1"/>
</dbReference>
<dbReference type="OrthoDB" id="9811543at2"/>
<feature type="compositionally biased region" description="Acidic residues" evidence="6">
    <location>
        <begin position="163"/>
        <end position="174"/>
    </location>
</feature>
<dbReference type="AlphaFoldDB" id="A0A1Q2KUP1"/>
<dbReference type="Pfam" id="PF01258">
    <property type="entry name" value="zf-dskA_traR"/>
    <property type="match status" value="1"/>
</dbReference>
<dbReference type="NCBIfam" id="TIGR02890">
    <property type="entry name" value="bacill_yteA"/>
    <property type="match status" value="1"/>
</dbReference>
<dbReference type="KEGG" id="pmar:B0X71_01165"/>
<feature type="compositionally biased region" description="Basic and acidic residues" evidence="6">
    <location>
        <begin position="132"/>
        <end position="142"/>
    </location>
</feature>
<dbReference type="Proteomes" id="UP000188184">
    <property type="component" value="Chromosome"/>
</dbReference>
<keyword evidence="1" id="KW-0479">Metal-binding</keyword>